<feature type="domain" description="Glycoside hydrolase family 5" evidence="4">
    <location>
        <begin position="51"/>
        <end position="290"/>
    </location>
</feature>
<proteinExistence type="inferred from homology"/>
<reference evidence="5" key="2">
    <citation type="submission" date="2021-04" db="EMBL/GenBank/DDBJ databases">
        <authorList>
            <person name="Gilroy R."/>
        </authorList>
    </citation>
    <scope>NUCLEOTIDE SEQUENCE</scope>
    <source>
        <strain evidence="5">378</strain>
    </source>
</reference>
<dbReference type="Gene3D" id="3.20.20.80">
    <property type="entry name" value="Glycosidases"/>
    <property type="match status" value="1"/>
</dbReference>
<evidence type="ECO:0000256" key="3">
    <source>
        <dbReference type="RuleBase" id="RU361153"/>
    </source>
</evidence>
<dbReference type="InterPro" id="IPR017853">
    <property type="entry name" value="GH"/>
</dbReference>
<evidence type="ECO:0000256" key="1">
    <source>
        <dbReference type="ARBA" id="ARBA00022801"/>
    </source>
</evidence>
<dbReference type="AlphaFoldDB" id="A0A948WZG2"/>
<dbReference type="Pfam" id="PF00150">
    <property type="entry name" value="Cellulase"/>
    <property type="match status" value="1"/>
</dbReference>
<protein>
    <submittedName>
        <fullName evidence="5">Cellulase family glycosylhydrolase</fullName>
    </submittedName>
</protein>
<accession>A0A948WZG2</accession>
<keyword evidence="2 3" id="KW-0326">Glycosidase</keyword>
<dbReference type="SUPFAM" id="SSF51445">
    <property type="entry name" value="(Trans)glycosidases"/>
    <property type="match status" value="1"/>
</dbReference>
<name>A0A948WZG2_9GAMM</name>
<dbReference type="InterPro" id="IPR001547">
    <property type="entry name" value="Glyco_hydro_5"/>
</dbReference>
<dbReference type="GO" id="GO:0000272">
    <property type="term" value="P:polysaccharide catabolic process"/>
    <property type="evidence" value="ECO:0007669"/>
    <property type="project" value="InterPro"/>
</dbReference>
<sequence length="362" mass="41815">MKRQWTVAEINAWYENQPWPVGINFLPSTAVNWNELWQRETFDEATIDRELALAASIKMNTLRTNLPFIVWLYDRDGLMARIDRFLSIASKHGIRTMLTLMDDCGFSGDHPWIGKQKEPRPDVHNSQGAASPGRNVVVLEALWDKVEAYVKDVVTTFRDDERILVWDVYNEPTNGGIFVDSTQHAEFDGPLLECSYKLCAQAVKWVRACDPTQPLTVGAWRNMKTCFDRNVDIFNCPIDKLALEVSDVISFHCYAPADILEESLAILKDYHRPIMCTEWLARHAQSTVETILPIFARDKIGGYNWGLVNGRTQTHLPWPVVREQDPNFRQKWFHDLFHNDGTPYDEAELQLFRMLLTERNGD</sequence>
<evidence type="ECO:0000313" key="6">
    <source>
        <dbReference type="Proteomes" id="UP000733611"/>
    </source>
</evidence>
<evidence type="ECO:0000259" key="4">
    <source>
        <dbReference type="Pfam" id="PF00150"/>
    </source>
</evidence>
<evidence type="ECO:0000313" key="5">
    <source>
        <dbReference type="EMBL" id="MBU3844109.1"/>
    </source>
</evidence>
<dbReference type="Proteomes" id="UP000733611">
    <property type="component" value="Unassembled WGS sequence"/>
</dbReference>
<comment type="similarity">
    <text evidence="3">Belongs to the glycosyl hydrolase 5 (cellulase A) family.</text>
</comment>
<organism evidence="5 6">
    <name type="scientific">Candidatus Anaerobiospirillum pullicola</name>
    <dbReference type="NCBI Taxonomy" id="2838451"/>
    <lineage>
        <taxon>Bacteria</taxon>
        <taxon>Pseudomonadati</taxon>
        <taxon>Pseudomonadota</taxon>
        <taxon>Gammaproteobacteria</taxon>
        <taxon>Aeromonadales</taxon>
        <taxon>Succinivibrionaceae</taxon>
        <taxon>Anaerobiospirillum</taxon>
    </lineage>
</organism>
<gene>
    <name evidence="5" type="ORF">H9847_04450</name>
</gene>
<dbReference type="EMBL" id="JAHLFE010000089">
    <property type="protein sequence ID" value="MBU3844109.1"/>
    <property type="molecule type" value="Genomic_DNA"/>
</dbReference>
<dbReference type="GO" id="GO:0004553">
    <property type="term" value="F:hydrolase activity, hydrolyzing O-glycosyl compounds"/>
    <property type="evidence" value="ECO:0007669"/>
    <property type="project" value="InterPro"/>
</dbReference>
<reference evidence="5" key="1">
    <citation type="journal article" date="2021" name="PeerJ">
        <title>Extensive microbial diversity within the chicken gut microbiome revealed by metagenomics and culture.</title>
        <authorList>
            <person name="Gilroy R."/>
            <person name="Ravi A."/>
            <person name="Getino M."/>
            <person name="Pursley I."/>
            <person name="Horton D.L."/>
            <person name="Alikhan N.F."/>
            <person name="Baker D."/>
            <person name="Gharbi K."/>
            <person name="Hall N."/>
            <person name="Watson M."/>
            <person name="Adriaenssens E.M."/>
            <person name="Foster-Nyarko E."/>
            <person name="Jarju S."/>
            <person name="Secka A."/>
            <person name="Antonio M."/>
            <person name="Oren A."/>
            <person name="Chaudhuri R.R."/>
            <person name="La Ragione R."/>
            <person name="Hildebrand F."/>
            <person name="Pallen M.J."/>
        </authorList>
    </citation>
    <scope>NUCLEOTIDE SEQUENCE</scope>
    <source>
        <strain evidence="5">378</strain>
    </source>
</reference>
<evidence type="ECO:0000256" key="2">
    <source>
        <dbReference type="ARBA" id="ARBA00023295"/>
    </source>
</evidence>
<keyword evidence="1 3" id="KW-0378">Hydrolase</keyword>
<comment type="caution">
    <text evidence="5">The sequence shown here is derived from an EMBL/GenBank/DDBJ whole genome shotgun (WGS) entry which is preliminary data.</text>
</comment>